<dbReference type="AlphaFoldDB" id="A0A3E1K6Q8"/>
<proteinExistence type="predicted"/>
<sequence>MLLSGKRSRPELVGPRFILALVLLAAVAASHSIAAQQVDNGSFERSNAEGDPQSWLLQVRGLTVDLDDSASVGGSRALRISDSASGGSALVTQEIELGKSGFPGATLRGRIRTRDVSPSATLVAILEGPDGRIFMDDMRDRVVSGDSEWQEYRIHIPPSSEARKLTVGALVIGSGTAWFDDLALIDDAKQAADPDARAYLLEAISILRANYLHADDVDWEAVRQAGLAALPDGATREQARAAVSMMVQQLDDPHTMLAMPREAEPSNQQEAESAEPLSAEPLSAELIGGRIGLIRVPRVSGGTPEQAQVKFAENAHRTMKSIDSPDLCGWVVDLRDNTGGNMWPMLAAIGPIAGPGILGRFVGPEGGEVTDWGYREGAAWVSGDSDKSERIAVSVEPFRPTNPDLPVAVLISTNTSSSGEATAIAFIGRDNTRLFGSETGGLATANNGYALSDGTRIVLPIGYMADRHGQVHFPGVQPDEEVPADTALDAARTWLQAHESCAESS</sequence>
<protein>
    <recommendedName>
        <fullName evidence="1">Tail specific protease domain-containing protein</fullName>
    </recommendedName>
</protein>
<dbReference type="GO" id="GO:0004175">
    <property type="term" value="F:endopeptidase activity"/>
    <property type="evidence" value="ECO:0007669"/>
    <property type="project" value="TreeGrafter"/>
</dbReference>
<evidence type="ECO:0000313" key="3">
    <source>
        <dbReference type="Proteomes" id="UP000260351"/>
    </source>
</evidence>
<evidence type="ECO:0000259" key="1">
    <source>
        <dbReference type="SMART" id="SM00245"/>
    </source>
</evidence>
<dbReference type="InterPro" id="IPR005151">
    <property type="entry name" value="Tail-specific_protease"/>
</dbReference>
<dbReference type="CDD" id="cd06567">
    <property type="entry name" value="Peptidase_S41"/>
    <property type="match status" value="1"/>
</dbReference>
<organism evidence="2 3">
    <name type="scientific">Wenzhouxiangella sediminis</name>
    <dbReference type="NCBI Taxonomy" id="1792836"/>
    <lineage>
        <taxon>Bacteria</taxon>
        <taxon>Pseudomonadati</taxon>
        <taxon>Pseudomonadota</taxon>
        <taxon>Gammaproteobacteria</taxon>
        <taxon>Chromatiales</taxon>
        <taxon>Wenzhouxiangellaceae</taxon>
        <taxon>Wenzhouxiangella</taxon>
    </lineage>
</organism>
<dbReference type="GO" id="GO:0008236">
    <property type="term" value="F:serine-type peptidase activity"/>
    <property type="evidence" value="ECO:0007669"/>
    <property type="project" value="InterPro"/>
</dbReference>
<dbReference type="Gene3D" id="2.60.120.260">
    <property type="entry name" value="Galactose-binding domain-like"/>
    <property type="match status" value="1"/>
</dbReference>
<dbReference type="PANTHER" id="PTHR32060">
    <property type="entry name" value="TAIL-SPECIFIC PROTEASE"/>
    <property type="match status" value="1"/>
</dbReference>
<evidence type="ECO:0000313" key="2">
    <source>
        <dbReference type="EMBL" id="RFF29653.1"/>
    </source>
</evidence>
<comment type="caution">
    <text evidence="2">The sequence shown here is derived from an EMBL/GenBank/DDBJ whole genome shotgun (WGS) entry which is preliminary data.</text>
</comment>
<dbReference type="Proteomes" id="UP000260351">
    <property type="component" value="Unassembled WGS sequence"/>
</dbReference>
<dbReference type="InterPro" id="IPR029045">
    <property type="entry name" value="ClpP/crotonase-like_dom_sf"/>
</dbReference>
<dbReference type="GO" id="GO:0030288">
    <property type="term" value="C:outer membrane-bounded periplasmic space"/>
    <property type="evidence" value="ECO:0007669"/>
    <property type="project" value="TreeGrafter"/>
</dbReference>
<name>A0A3E1K6Q8_9GAMM</name>
<dbReference type="SMART" id="SM00245">
    <property type="entry name" value="TSPc"/>
    <property type="match status" value="1"/>
</dbReference>
<dbReference type="GO" id="GO:0007165">
    <property type="term" value="P:signal transduction"/>
    <property type="evidence" value="ECO:0007669"/>
    <property type="project" value="TreeGrafter"/>
</dbReference>
<feature type="domain" description="Tail specific protease" evidence="1">
    <location>
        <begin position="252"/>
        <end position="483"/>
    </location>
</feature>
<dbReference type="Pfam" id="PF03572">
    <property type="entry name" value="Peptidase_S41"/>
    <property type="match status" value="1"/>
</dbReference>
<gene>
    <name evidence="2" type="ORF">DZC52_11180</name>
</gene>
<dbReference type="OrthoDB" id="9758793at2"/>
<dbReference type="EMBL" id="QUZK01000042">
    <property type="protein sequence ID" value="RFF29653.1"/>
    <property type="molecule type" value="Genomic_DNA"/>
</dbReference>
<dbReference type="Gene3D" id="3.90.226.10">
    <property type="entry name" value="2-enoyl-CoA Hydratase, Chain A, domain 1"/>
    <property type="match status" value="1"/>
</dbReference>
<accession>A0A3E1K6Q8</accession>
<dbReference type="GO" id="GO:0006508">
    <property type="term" value="P:proteolysis"/>
    <property type="evidence" value="ECO:0007669"/>
    <property type="project" value="InterPro"/>
</dbReference>
<reference evidence="2 3" key="1">
    <citation type="submission" date="2018-08" db="EMBL/GenBank/DDBJ databases">
        <title>Wenzhouxiangella salilacus sp. nov., a novel bacterium isolated from a saline lake in Xinjiang Province, China.</title>
        <authorList>
            <person name="Han S."/>
        </authorList>
    </citation>
    <scope>NUCLEOTIDE SEQUENCE [LARGE SCALE GENOMIC DNA]</scope>
    <source>
        <strain evidence="2 3">XDB06</strain>
    </source>
</reference>
<dbReference type="SUPFAM" id="SSF52096">
    <property type="entry name" value="ClpP/crotonase"/>
    <property type="match status" value="1"/>
</dbReference>
<dbReference type="Gene3D" id="3.30.750.44">
    <property type="match status" value="1"/>
</dbReference>
<keyword evidence="3" id="KW-1185">Reference proteome</keyword>
<dbReference type="PANTHER" id="PTHR32060:SF30">
    <property type="entry name" value="CARBOXY-TERMINAL PROCESSING PROTEASE CTPA"/>
    <property type="match status" value="1"/>
</dbReference>